<gene>
    <name evidence="14" type="ORF">BHU72_11285</name>
</gene>
<evidence type="ECO:0000256" key="4">
    <source>
        <dbReference type="ARBA" id="ARBA00009503"/>
    </source>
</evidence>
<comment type="catalytic activity">
    <reaction evidence="1">
        <text>(7,8-dihydropterin-6-yl)methyl diphosphate + 4-aminobenzoate = 7,8-dihydropteroate + diphosphate</text>
        <dbReference type="Rhea" id="RHEA:19949"/>
        <dbReference type="ChEBI" id="CHEBI:17836"/>
        <dbReference type="ChEBI" id="CHEBI:17839"/>
        <dbReference type="ChEBI" id="CHEBI:33019"/>
        <dbReference type="ChEBI" id="CHEBI:72950"/>
        <dbReference type="EC" id="2.5.1.15"/>
    </reaction>
</comment>
<comment type="cofactor">
    <cofactor evidence="2">
        <name>Mg(2+)</name>
        <dbReference type="ChEBI" id="CHEBI:18420"/>
    </cofactor>
</comment>
<dbReference type="InterPro" id="IPR011005">
    <property type="entry name" value="Dihydropteroate_synth-like_sf"/>
</dbReference>
<keyword evidence="8" id="KW-0479">Metal-binding</keyword>
<sequence>MNRHNVYFRSIYNQKELQLAMSNIGADSPGIHVMKQKGEFFHIVIHDVNLRAANLIKQELLSKGGDACVHKQVSQLTADHSDIMLLCTRRELERVISNFQSQPFGLKQLAIELKKALTCFDMKNKPTLPAWAQSLKLPLKERTLIMGILNVTPDSFSDGGRFIAEEKAVVRALEMIDQGADILDIGGESTRPGAVPVDIETELQRVIPIIHAIKKVTEIPISVDTYKAEVAKAAVEAGADMINDIWGLKKDSCMAKVAADTQVPVIIMHNRANTLYADLISDMISDLRESVQIAEDAGVLSENIILDPGIGFAKDYPQNLEVMYRLRDITNLGYPTLLGTSRKSLIAKTLNLPVEERIEGTAATVALGIERGVDIVRVHDVREMKRVCVMMDAMVRRGDA</sequence>
<dbReference type="PANTHER" id="PTHR20941:SF1">
    <property type="entry name" value="FOLIC ACID SYNTHESIS PROTEIN FOL1"/>
    <property type="match status" value="1"/>
</dbReference>
<comment type="caution">
    <text evidence="14">The sequence shown here is derived from an EMBL/GenBank/DDBJ whole genome shotgun (WGS) entry which is preliminary data.</text>
</comment>
<evidence type="ECO:0000256" key="8">
    <source>
        <dbReference type="ARBA" id="ARBA00022723"/>
    </source>
</evidence>
<dbReference type="Proteomes" id="UP000095255">
    <property type="component" value="Unassembled WGS sequence"/>
</dbReference>
<dbReference type="EC" id="2.5.1.15" evidence="5"/>
<evidence type="ECO:0000256" key="3">
    <source>
        <dbReference type="ARBA" id="ARBA00004763"/>
    </source>
</evidence>
<keyword evidence="15" id="KW-1185">Reference proteome</keyword>
<reference evidence="14 15" key="1">
    <citation type="submission" date="2016-09" db="EMBL/GenBank/DDBJ databases">
        <title>Desulfuribacillus arsenicus sp. nov., an obligately anaerobic, dissimilatory arsenic- and antimonate-reducing bacterium isolated from anoxic sediments.</title>
        <authorList>
            <person name="Abin C.A."/>
            <person name="Hollibaugh J.T."/>
        </authorList>
    </citation>
    <scope>NUCLEOTIDE SEQUENCE [LARGE SCALE GENOMIC DNA]</scope>
    <source>
        <strain evidence="14 15">MLFW-2</strain>
    </source>
</reference>
<evidence type="ECO:0000256" key="10">
    <source>
        <dbReference type="ARBA" id="ARBA00022909"/>
    </source>
</evidence>
<accession>A0A1E5L2K4</accession>
<protein>
    <recommendedName>
        <fullName evidence="6">Dihydropteroate synthase</fullName>
        <ecNumber evidence="5">2.5.1.15</ecNumber>
    </recommendedName>
    <alternativeName>
        <fullName evidence="11">Dihydropteroate pyrophosphorylase</fullName>
    </alternativeName>
</protein>
<comment type="pathway">
    <text evidence="3">Cofactor biosynthesis; tetrahydrofolate biosynthesis; 7,8-dihydrofolate from 2-amino-4-hydroxy-6-hydroxymethyl-7,8-dihydropteridine diphosphate and 4-aminobenzoate: step 1/2.</text>
</comment>
<dbReference type="PROSITE" id="PS00792">
    <property type="entry name" value="DHPS_1"/>
    <property type="match status" value="1"/>
</dbReference>
<dbReference type="PROSITE" id="PS00793">
    <property type="entry name" value="DHPS_2"/>
    <property type="match status" value="1"/>
</dbReference>
<name>A0A1E5L2K4_9FIRM</name>
<evidence type="ECO:0000313" key="15">
    <source>
        <dbReference type="Proteomes" id="UP000095255"/>
    </source>
</evidence>
<feature type="domain" description="Pterin-binding" evidence="13">
    <location>
        <begin position="143"/>
        <end position="389"/>
    </location>
</feature>
<keyword evidence="7" id="KW-0808">Transferase</keyword>
<dbReference type="RefSeq" id="WP_069703375.1">
    <property type="nucleotide sequence ID" value="NZ_MJAT01000039.1"/>
</dbReference>
<evidence type="ECO:0000256" key="9">
    <source>
        <dbReference type="ARBA" id="ARBA00022842"/>
    </source>
</evidence>
<dbReference type="UniPathway" id="UPA00077">
    <property type="reaction ID" value="UER00156"/>
</dbReference>
<dbReference type="AlphaFoldDB" id="A0A1E5L2K4"/>
<dbReference type="NCBIfam" id="TIGR01496">
    <property type="entry name" value="DHPS"/>
    <property type="match status" value="1"/>
</dbReference>
<evidence type="ECO:0000256" key="1">
    <source>
        <dbReference type="ARBA" id="ARBA00000012"/>
    </source>
</evidence>
<dbReference type="InterPro" id="IPR000489">
    <property type="entry name" value="Pterin-binding_dom"/>
</dbReference>
<evidence type="ECO:0000256" key="5">
    <source>
        <dbReference type="ARBA" id="ARBA00012458"/>
    </source>
</evidence>
<dbReference type="Pfam" id="PF00809">
    <property type="entry name" value="Pterin_bind"/>
    <property type="match status" value="1"/>
</dbReference>
<dbReference type="PROSITE" id="PS50972">
    <property type="entry name" value="PTERIN_BINDING"/>
    <property type="match status" value="1"/>
</dbReference>
<proteinExistence type="inferred from homology"/>
<dbReference type="Gene3D" id="3.20.20.20">
    <property type="entry name" value="Dihydropteroate synthase-like"/>
    <property type="match status" value="1"/>
</dbReference>
<dbReference type="InterPro" id="IPR045031">
    <property type="entry name" value="DHP_synth-like"/>
</dbReference>
<evidence type="ECO:0000313" key="14">
    <source>
        <dbReference type="EMBL" id="OEH84392.1"/>
    </source>
</evidence>
<evidence type="ECO:0000256" key="6">
    <source>
        <dbReference type="ARBA" id="ARBA00016919"/>
    </source>
</evidence>
<evidence type="ECO:0000256" key="2">
    <source>
        <dbReference type="ARBA" id="ARBA00001946"/>
    </source>
</evidence>
<dbReference type="PANTHER" id="PTHR20941">
    <property type="entry name" value="FOLATE SYNTHESIS PROTEINS"/>
    <property type="match status" value="1"/>
</dbReference>
<dbReference type="CDD" id="cd00739">
    <property type="entry name" value="DHPS"/>
    <property type="match status" value="1"/>
</dbReference>
<evidence type="ECO:0000256" key="11">
    <source>
        <dbReference type="ARBA" id="ARBA00030193"/>
    </source>
</evidence>
<dbReference type="OrthoDB" id="9811744at2"/>
<keyword evidence="10" id="KW-0289">Folate biosynthesis</keyword>
<evidence type="ECO:0000256" key="7">
    <source>
        <dbReference type="ARBA" id="ARBA00022679"/>
    </source>
</evidence>
<dbReference type="GO" id="GO:0046872">
    <property type="term" value="F:metal ion binding"/>
    <property type="evidence" value="ECO:0007669"/>
    <property type="project" value="UniProtKB-KW"/>
</dbReference>
<comment type="function">
    <text evidence="12">Catalyzes the condensation of para-aminobenzoate (pABA) with 6-hydroxymethyl-7,8-dihydropterin diphosphate (DHPt-PP) to form 7,8-dihydropteroate (H2Pte), the immediate precursor of folate derivatives.</text>
</comment>
<dbReference type="GO" id="GO:0004156">
    <property type="term" value="F:dihydropteroate synthase activity"/>
    <property type="evidence" value="ECO:0007669"/>
    <property type="project" value="UniProtKB-EC"/>
</dbReference>
<dbReference type="STRING" id="1390249.BHU72_11285"/>
<dbReference type="GO" id="GO:0046656">
    <property type="term" value="P:folic acid biosynthetic process"/>
    <property type="evidence" value="ECO:0007669"/>
    <property type="project" value="UniProtKB-KW"/>
</dbReference>
<dbReference type="FunFam" id="3.20.20.20:FF:000006">
    <property type="entry name" value="Dihydropteroate synthase"/>
    <property type="match status" value="1"/>
</dbReference>
<dbReference type="SUPFAM" id="SSF51717">
    <property type="entry name" value="Dihydropteroate synthetase-like"/>
    <property type="match status" value="1"/>
</dbReference>
<evidence type="ECO:0000259" key="13">
    <source>
        <dbReference type="PROSITE" id="PS50972"/>
    </source>
</evidence>
<dbReference type="EMBL" id="MJAT01000039">
    <property type="protein sequence ID" value="OEH84392.1"/>
    <property type="molecule type" value="Genomic_DNA"/>
</dbReference>
<dbReference type="GO" id="GO:0005829">
    <property type="term" value="C:cytosol"/>
    <property type="evidence" value="ECO:0007669"/>
    <property type="project" value="TreeGrafter"/>
</dbReference>
<evidence type="ECO:0000256" key="12">
    <source>
        <dbReference type="ARBA" id="ARBA00053449"/>
    </source>
</evidence>
<dbReference type="GO" id="GO:0046654">
    <property type="term" value="P:tetrahydrofolate biosynthetic process"/>
    <property type="evidence" value="ECO:0007669"/>
    <property type="project" value="UniProtKB-UniPathway"/>
</dbReference>
<comment type="similarity">
    <text evidence="4">Belongs to the DHPS family.</text>
</comment>
<keyword evidence="9" id="KW-0460">Magnesium</keyword>
<dbReference type="InterPro" id="IPR006390">
    <property type="entry name" value="DHP_synth_dom"/>
</dbReference>
<organism evidence="14 15">
    <name type="scientific">Desulfuribacillus stibiiarsenatis</name>
    <dbReference type="NCBI Taxonomy" id="1390249"/>
    <lineage>
        <taxon>Bacteria</taxon>
        <taxon>Bacillati</taxon>
        <taxon>Bacillota</taxon>
        <taxon>Desulfuribacillia</taxon>
        <taxon>Desulfuribacillales</taxon>
        <taxon>Desulfuribacillaceae</taxon>
        <taxon>Desulfuribacillus</taxon>
    </lineage>
</organism>